<proteinExistence type="predicted"/>
<dbReference type="InterPro" id="IPR029044">
    <property type="entry name" value="Nucleotide-diphossugar_trans"/>
</dbReference>
<dbReference type="InterPro" id="IPR016873">
    <property type="entry name" value="Caps_polysacc_synth_BcbE_prd"/>
</dbReference>
<dbReference type="EMBL" id="JACJVN010000060">
    <property type="protein sequence ID" value="MBB6678785.1"/>
    <property type="molecule type" value="Genomic_DNA"/>
</dbReference>
<gene>
    <name evidence="1" type="ORF">H4Q31_15955</name>
</gene>
<name>A0A841TFC6_9BACL</name>
<evidence type="ECO:0000313" key="2">
    <source>
        <dbReference type="Proteomes" id="UP000574133"/>
    </source>
</evidence>
<dbReference type="AlphaFoldDB" id="A0A841TFC6"/>
<dbReference type="PIRSF" id="PIRSF028162">
    <property type="entry name" value="BcbE_prd"/>
    <property type="match status" value="1"/>
</dbReference>
<keyword evidence="1" id="KW-0808">Transferase</keyword>
<dbReference type="GO" id="GO:0016740">
    <property type="term" value="F:transferase activity"/>
    <property type="evidence" value="ECO:0007669"/>
    <property type="project" value="UniProtKB-KW"/>
</dbReference>
<dbReference type="Proteomes" id="UP000574133">
    <property type="component" value="Unassembled WGS sequence"/>
</dbReference>
<dbReference type="CDD" id="cd04183">
    <property type="entry name" value="GT2_BcE_like"/>
    <property type="match status" value="1"/>
</dbReference>
<dbReference type="Gene3D" id="3.90.550.10">
    <property type="entry name" value="Spore Coat Polysaccharide Biosynthesis Protein SpsA, Chain A"/>
    <property type="match status" value="1"/>
</dbReference>
<keyword evidence="2" id="KW-1185">Reference proteome</keyword>
<comment type="caution">
    <text evidence="1">The sequence shown here is derived from an EMBL/GenBank/DDBJ whole genome shotgun (WGS) entry which is preliminary data.</text>
</comment>
<sequence>MLNIVITMGGIGSRFQKAGYTQPKYKIETKGRTLFEWSLISLESFRKLVPTYIFIVKSSDQSSTFITESCHTLGLSNIHIIEIEELTDGQATTALFGESVWDPSLPLLIFNIDTHIEPEYLLPETIQGEGWIPCFQAPGESWSFVKLDAEQNAVEVREKKRVSDFASVGIYWFSSAQSYSNVYKKYYSSSAREEKGEKYVAPLYNQLIAEGKRVTIVDIPLERVHVLGTPEELTAFNESLYSR</sequence>
<protein>
    <submittedName>
        <fullName evidence="1">Glycosyltransferase family 2 protein</fullName>
    </submittedName>
</protein>
<dbReference type="RefSeq" id="WP_185180050.1">
    <property type="nucleotide sequence ID" value="NZ_CBCSEP010000003.1"/>
</dbReference>
<organism evidence="1 2">
    <name type="scientific">Cohnella lubricantis</name>
    <dbReference type="NCBI Taxonomy" id="2163172"/>
    <lineage>
        <taxon>Bacteria</taxon>
        <taxon>Bacillati</taxon>
        <taxon>Bacillota</taxon>
        <taxon>Bacilli</taxon>
        <taxon>Bacillales</taxon>
        <taxon>Paenibacillaceae</taxon>
        <taxon>Cohnella</taxon>
    </lineage>
</organism>
<accession>A0A841TFC6</accession>
<reference evidence="1 2" key="1">
    <citation type="submission" date="2020-08" db="EMBL/GenBank/DDBJ databases">
        <title>Cohnella phylogeny.</title>
        <authorList>
            <person name="Dunlap C."/>
        </authorList>
    </citation>
    <scope>NUCLEOTIDE SEQUENCE [LARGE SCALE GENOMIC DNA]</scope>
    <source>
        <strain evidence="1 2">DSM 103658</strain>
    </source>
</reference>
<evidence type="ECO:0000313" key="1">
    <source>
        <dbReference type="EMBL" id="MBB6678785.1"/>
    </source>
</evidence>
<dbReference type="SUPFAM" id="SSF53448">
    <property type="entry name" value="Nucleotide-diphospho-sugar transferases"/>
    <property type="match status" value="1"/>
</dbReference>